<keyword evidence="2" id="KW-1133">Transmembrane helix</keyword>
<dbReference type="EMBL" id="KV425558">
    <property type="protein sequence ID" value="KZT28332.1"/>
    <property type="molecule type" value="Genomic_DNA"/>
</dbReference>
<dbReference type="InParanoid" id="A0A165UL32"/>
<feature type="transmembrane region" description="Helical" evidence="2">
    <location>
        <begin position="128"/>
        <end position="152"/>
    </location>
</feature>
<name>A0A165UL32_9AGAM</name>
<feature type="transmembrane region" description="Helical" evidence="2">
    <location>
        <begin position="98"/>
        <end position="121"/>
    </location>
</feature>
<feature type="transmembrane region" description="Helical" evidence="2">
    <location>
        <begin position="20"/>
        <end position="37"/>
    </location>
</feature>
<reference evidence="3 4" key="1">
    <citation type="journal article" date="2016" name="Mol. Biol. Evol.">
        <title>Comparative Genomics of Early-Diverging Mushroom-Forming Fungi Provides Insights into the Origins of Lignocellulose Decay Capabilities.</title>
        <authorList>
            <person name="Nagy L.G."/>
            <person name="Riley R."/>
            <person name="Tritt A."/>
            <person name="Adam C."/>
            <person name="Daum C."/>
            <person name="Floudas D."/>
            <person name="Sun H."/>
            <person name="Yadav J.S."/>
            <person name="Pangilinan J."/>
            <person name="Larsson K.H."/>
            <person name="Matsuura K."/>
            <person name="Barry K."/>
            <person name="Labutti K."/>
            <person name="Kuo R."/>
            <person name="Ohm R.A."/>
            <person name="Bhattacharya S.S."/>
            <person name="Shirouzu T."/>
            <person name="Yoshinaga Y."/>
            <person name="Martin F.M."/>
            <person name="Grigoriev I.V."/>
            <person name="Hibbett D.S."/>
        </authorList>
    </citation>
    <scope>NUCLEOTIDE SEQUENCE [LARGE SCALE GENOMIC DNA]</scope>
    <source>
        <strain evidence="3 4">HHB14362 ss-1</strain>
    </source>
</reference>
<sequence>MSNGIPLTEAVLLSSALESILYGASVCMFGVTLRALLTKHLVTGTNHLVITAACALFLFSTMHVSIDIARLVIAFVRIGSANPEGIGPWLGNVSEKTYVLKSAIYVLQTLTGDAVIIYRCYKVYRSFWVVFGPCLLWCSIVATATGTLRTFATTGTNVFAHTNMIWISSFWATTLATNLTSTILLAYRIWRIDRSVAESRTSSSLIVVLRVVLDAGALYSVTLLSALIPFICKSDGQYVVLDMITPIISIAFYMVLIRVGLSRAANSSDTTRPSPPAVRATTVRARASTDSTTHDHYPMKPIEVHISELTEMHGSEIGGSDRFVFDKSV</sequence>
<keyword evidence="4" id="KW-1185">Reference proteome</keyword>
<evidence type="ECO:0000256" key="1">
    <source>
        <dbReference type="SAM" id="MobiDB-lite"/>
    </source>
</evidence>
<feature type="transmembrane region" description="Helical" evidence="2">
    <location>
        <begin position="49"/>
        <end position="78"/>
    </location>
</feature>
<feature type="transmembrane region" description="Helical" evidence="2">
    <location>
        <begin position="207"/>
        <end position="231"/>
    </location>
</feature>
<feature type="transmembrane region" description="Helical" evidence="2">
    <location>
        <begin position="243"/>
        <end position="261"/>
    </location>
</feature>
<evidence type="ECO:0000313" key="4">
    <source>
        <dbReference type="Proteomes" id="UP000076761"/>
    </source>
</evidence>
<protein>
    <submittedName>
        <fullName evidence="3">Uncharacterized protein</fullName>
    </submittedName>
</protein>
<feature type="compositionally biased region" description="Low complexity" evidence="1">
    <location>
        <begin position="277"/>
        <end position="291"/>
    </location>
</feature>
<organism evidence="3 4">
    <name type="scientific">Neolentinus lepideus HHB14362 ss-1</name>
    <dbReference type="NCBI Taxonomy" id="1314782"/>
    <lineage>
        <taxon>Eukaryota</taxon>
        <taxon>Fungi</taxon>
        <taxon>Dikarya</taxon>
        <taxon>Basidiomycota</taxon>
        <taxon>Agaricomycotina</taxon>
        <taxon>Agaricomycetes</taxon>
        <taxon>Gloeophyllales</taxon>
        <taxon>Gloeophyllaceae</taxon>
        <taxon>Neolentinus</taxon>
    </lineage>
</organism>
<dbReference type="AlphaFoldDB" id="A0A165UL32"/>
<keyword evidence="2" id="KW-0472">Membrane</keyword>
<dbReference type="STRING" id="1314782.A0A165UL32"/>
<gene>
    <name evidence="3" type="ORF">NEOLEDRAFT_1058882</name>
</gene>
<evidence type="ECO:0000256" key="2">
    <source>
        <dbReference type="SAM" id="Phobius"/>
    </source>
</evidence>
<feature type="region of interest" description="Disordered" evidence="1">
    <location>
        <begin position="266"/>
        <end position="297"/>
    </location>
</feature>
<accession>A0A165UL32</accession>
<keyword evidence="2" id="KW-0812">Transmembrane</keyword>
<dbReference type="Proteomes" id="UP000076761">
    <property type="component" value="Unassembled WGS sequence"/>
</dbReference>
<feature type="transmembrane region" description="Helical" evidence="2">
    <location>
        <begin position="164"/>
        <end position="187"/>
    </location>
</feature>
<dbReference type="OrthoDB" id="3354175at2759"/>
<proteinExistence type="predicted"/>
<evidence type="ECO:0000313" key="3">
    <source>
        <dbReference type="EMBL" id="KZT28332.1"/>
    </source>
</evidence>